<feature type="domain" description="Transposase IS66 C-terminal" evidence="6">
    <location>
        <begin position="480"/>
        <end position="517"/>
    </location>
</feature>
<dbReference type="InterPro" id="IPR052344">
    <property type="entry name" value="Transposase-related"/>
</dbReference>
<protein>
    <submittedName>
        <fullName evidence="7">Putative transposase</fullName>
    </submittedName>
</protein>
<sequence>MSRRPTTHELEALIAAHAAELAALKAENEKLAQRVLHLEEQLRLERLRRYAPKSEKLKERIFNEAEQAAAESRDDDDVEAVAVPDTGLPEAPKPAPKTRGRKPLPDDLPRQRVEHDLGEDQKDCPCCRNRMHRMGETVTEQLHVEVKASVLQHVRFKYACRHCERTALNTPIVTAPMPAQPLPGSVATPSTLALVLANKYVDGTPLYRVADALGRADVSISRGTLGNWVIRASELHLHRVYDALQQKLRSQPLVHGDETWVQVLKEDGRDAQAKSFMWAYRSGQDCAQPVVLFDYQPGRGQEHPQAFLAGYRGLLMSDGYDAWGTLTGATHLGCMAHARRKFTDALKARKTPGGPPLQALKFFEALYEVERVARQTPPDDETRAAYTLRLRQQHSLPVLAAFRTWLDDQAPKVLPESLTGKAIAYARNQWDYLTRYTSDGLAPIDNNVLERDIRPFCTGRKSWLFSDTVAGAKASAVIYSLVLTCRACGVDPYAWLRHALTELPQRAPDADIEDLLPFNCTAQKTCQLRIAADVRTLRSTKPFR</sequence>
<dbReference type="Pfam" id="PF13817">
    <property type="entry name" value="DDE_Tnp_IS66_C"/>
    <property type="match status" value="1"/>
</dbReference>
<dbReference type="InterPro" id="IPR004291">
    <property type="entry name" value="Transposase_IS66_central"/>
</dbReference>
<evidence type="ECO:0000259" key="4">
    <source>
        <dbReference type="Pfam" id="PF13005"/>
    </source>
</evidence>
<dbReference type="InterPro" id="IPR039552">
    <property type="entry name" value="IS66_C"/>
</dbReference>
<evidence type="ECO:0000259" key="5">
    <source>
        <dbReference type="Pfam" id="PF13007"/>
    </source>
</evidence>
<feature type="compositionally biased region" description="Basic and acidic residues" evidence="2">
    <location>
        <begin position="103"/>
        <end position="119"/>
    </location>
</feature>
<feature type="domain" description="Transposase IS66 central" evidence="3">
    <location>
        <begin position="185"/>
        <end position="473"/>
    </location>
</feature>
<evidence type="ECO:0000256" key="1">
    <source>
        <dbReference type="SAM" id="Coils"/>
    </source>
</evidence>
<dbReference type="Proteomes" id="UP000063308">
    <property type="component" value="Chromosome"/>
</dbReference>
<gene>
    <name evidence="7" type="ORF">NK6_2524</name>
</gene>
<dbReference type="PANTHER" id="PTHR33678:SF1">
    <property type="entry name" value="BLL1576 PROTEIN"/>
    <property type="match status" value="1"/>
</dbReference>
<evidence type="ECO:0000259" key="3">
    <source>
        <dbReference type="Pfam" id="PF03050"/>
    </source>
</evidence>
<dbReference type="EMBL" id="AP014685">
    <property type="protein sequence ID" value="BAR55705.1"/>
    <property type="molecule type" value="Genomic_DNA"/>
</dbReference>
<dbReference type="NCBIfam" id="NF033517">
    <property type="entry name" value="transpos_IS66"/>
    <property type="match status" value="1"/>
</dbReference>
<organism evidence="7 8">
    <name type="scientific">Bradyrhizobium diazoefficiens</name>
    <dbReference type="NCBI Taxonomy" id="1355477"/>
    <lineage>
        <taxon>Bacteria</taxon>
        <taxon>Pseudomonadati</taxon>
        <taxon>Pseudomonadota</taxon>
        <taxon>Alphaproteobacteria</taxon>
        <taxon>Hyphomicrobiales</taxon>
        <taxon>Nitrobacteraceae</taxon>
        <taxon>Bradyrhizobium</taxon>
    </lineage>
</organism>
<dbReference type="InterPro" id="IPR024474">
    <property type="entry name" value="Znf_dom_IS66"/>
</dbReference>
<evidence type="ECO:0000256" key="2">
    <source>
        <dbReference type="SAM" id="MobiDB-lite"/>
    </source>
</evidence>
<feature type="region of interest" description="Disordered" evidence="2">
    <location>
        <begin position="66"/>
        <end position="119"/>
    </location>
</feature>
<feature type="domain" description="Transposase TnpC homeodomain" evidence="5">
    <location>
        <begin position="37"/>
        <end position="113"/>
    </location>
</feature>
<evidence type="ECO:0000313" key="7">
    <source>
        <dbReference type="EMBL" id="BAR55705.1"/>
    </source>
</evidence>
<feature type="domain" description="Transposase IS66 zinc-finger binding" evidence="4">
    <location>
        <begin position="122"/>
        <end position="164"/>
    </location>
</feature>
<dbReference type="RefSeq" id="WP_060909100.1">
    <property type="nucleotide sequence ID" value="NZ_CP126038.1"/>
</dbReference>
<dbReference type="PANTHER" id="PTHR33678">
    <property type="entry name" value="BLL1576 PROTEIN"/>
    <property type="match status" value="1"/>
</dbReference>
<accession>A0A0E3VTI2</accession>
<name>A0A0E3VTI2_9BRAD</name>
<evidence type="ECO:0000313" key="8">
    <source>
        <dbReference type="Proteomes" id="UP000063308"/>
    </source>
</evidence>
<dbReference type="Pfam" id="PF13007">
    <property type="entry name" value="LZ_Tnp_IS66"/>
    <property type="match status" value="1"/>
</dbReference>
<dbReference type="InterPro" id="IPR024463">
    <property type="entry name" value="Transposase_TnpC_homeodom"/>
</dbReference>
<dbReference type="AlphaFoldDB" id="A0A0E3VTI2"/>
<dbReference type="Pfam" id="PF13005">
    <property type="entry name" value="zf-IS66"/>
    <property type="match status" value="1"/>
</dbReference>
<feature type="coiled-coil region" evidence="1">
    <location>
        <begin position="7"/>
        <end position="48"/>
    </location>
</feature>
<reference evidence="7 8" key="1">
    <citation type="submission" date="2014-11" db="EMBL/GenBank/DDBJ databases">
        <title>Symbiosis island explosion on the genome of extra-slow-growing strains of soybean bradyrhizobia with massive insertion sequences.</title>
        <authorList>
            <person name="Iida T."/>
            <person name="Minamisawa K."/>
        </authorList>
    </citation>
    <scope>NUCLEOTIDE SEQUENCE [LARGE SCALE GENOMIC DNA]</scope>
    <source>
        <strain evidence="7 8">NK6</strain>
    </source>
</reference>
<proteinExistence type="predicted"/>
<dbReference type="Pfam" id="PF03050">
    <property type="entry name" value="DDE_Tnp_IS66"/>
    <property type="match status" value="1"/>
</dbReference>
<evidence type="ECO:0000259" key="6">
    <source>
        <dbReference type="Pfam" id="PF13817"/>
    </source>
</evidence>
<keyword evidence="1" id="KW-0175">Coiled coil</keyword>